<dbReference type="PANTHER" id="PTHR48101:SF1">
    <property type="entry name" value="METHYLMALONYL-COA MUTASE, LARGE SUBUNIT"/>
    <property type="match status" value="1"/>
</dbReference>
<reference evidence="3 4" key="1">
    <citation type="journal article" date="2018" name="Nat. Biotechnol.">
        <title>A standardized bacterial taxonomy based on genome phylogeny substantially revises the tree of life.</title>
        <authorList>
            <person name="Parks D.H."/>
            <person name="Chuvochina M."/>
            <person name="Waite D.W."/>
            <person name="Rinke C."/>
            <person name="Skarshewski A."/>
            <person name="Chaumeil P.A."/>
            <person name="Hugenholtz P."/>
        </authorList>
    </citation>
    <scope>NUCLEOTIDE SEQUENCE [LARGE SCALE GENOMIC DNA]</scope>
    <source>
        <strain evidence="3">UBA9158</strain>
    </source>
</reference>
<comment type="caution">
    <text evidence="3">The sequence shown here is derived from an EMBL/GenBank/DDBJ whole genome shotgun (WGS) entry which is preliminary data.</text>
</comment>
<dbReference type="AlphaFoldDB" id="A0A3C1KMY5"/>
<feature type="domain" description="Methylmalonyl-CoA mutase alpha/beta chain catalytic" evidence="2">
    <location>
        <begin position="1"/>
        <end position="423"/>
    </location>
</feature>
<keyword evidence="1" id="KW-0413">Isomerase</keyword>
<accession>A0A3C1KMY5</accession>
<dbReference type="GO" id="GO:0031419">
    <property type="term" value="F:cobalamin binding"/>
    <property type="evidence" value="ECO:0007669"/>
    <property type="project" value="InterPro"/>
</dbReference>
<protein>
    <submittedName>
        <fullName evidence="3">Methylmalonyl-CoA mutase</fullName>
    </submittedName>
</protein>
<dbReference type="Proteomes" id="UP000259273">
    <property type="component" value="Unassembled WGS sequence"/>
</dbReference>
<organism evidence="3 4">
    <name type="scientific">Haliea salexigens</name>
    <dbReference type="NCBI Taxonomy" id="287487"/>
    <lineage>
        <taxon>Bacteria</taxon>
        <taxon>Pseudomonadati</taxon>
        <taxon>Pseudomonadota</taxon>
        <taxon>Gammaproteobacteria</taxon>
        <taxon>Cellvibrionales</taxon>
        <taxon>Halieaceae</taxon>
        <taxon>Haliea</taxon>
    </lineage>
</organism>
<dbReference type="SUPFAM" id="SSF51703">
    <property type="entry name" value="Cobalamin (vitamin B12)-dependent enzymes"/>
    <property type="match status" value="1"/>
</dbReference>
<dbReference type="EMBL" id="DMND01000131">
    <property type="protein sequence ID" value="HAN27961.1"/>
    <property type="molecule type" value="Genomic_DNA"/>
</dbReference>
<feature type="non-terminal residue" evidence="3">
    <location>
        <position position="1"/>
    </location>
</feature>
<dbReference type="Pfam" id="PF01642">
    <property type="entry name" value="MM_CoA_mutase"/>
    <property type="match status" value="1"/>
</dbReference>
<dbReference type="GO" id="GO:0004494">
    <property type="term" value="F:methylmalonyl-CoA mutase activity"/>
    <property type="evidence" value="ECO:0007669"/>
    <property type="project" value="InterPro"/>
</dbReference>
<sequence length="431" mass="47418">DVGLTGAVMQSVRDIDICMKDLPLETSYGHAGGAVVQHAPFALAGYWTVARQRGVDLARLPGTGQSDFFLTYLGCVTKQQVPTAAGLRFNADIMEFCNAHLPRWVPVSIAGYNGADTGLNAYQELGALFANAVEYLEEIRRRGTMPLEAAARACGGVNFRASMDLFEEASKMRAARLMWQQLLEQRYGITNPKVANLRIHCVTAGSRMTYQQPLNNIVRGTVMALAAALGGVQSLGVSGYDEALSIPSEHAHQMSVRIQQILQQETNIQAVTDPLGGSYYVETLTAELVERAWVFFEEIQEQGGFLATLDSGWLHERAAENQSEDFRQQESGEQVIIGVTDHKDDISPFEVDGFMGVDDAYDVALERLHDVRRTRYEAGAHRALKALESVCRSDQNIMPAMMESLEAEVTLGEIGDVYRSVFGDWATPIQT</sequence>
<name>A0A3C1KMY5_9GAMM</name>
<dbReference type="InterPro" id="IPR006098">
    <property type="entry name" value="MMCoA_mutase_a_cat"/>
</dbReference>
<dbReference type="NCBIfam" id="TIGR00641">
    <property type="entry name" value="acid_CoA_mut_N"/>
    <property type="match status" value="1"/>
</dbReference>
<evidence type="ECO:0000259" key="2">
    <source>
        <dbReference type="Pfam" id="PF01642"/>
    </source>
</evidence>
<evidence type="ECO:0000313" key="4">
    <source>
        <dbReference type="Proteomes" id="UP000259273"/>
    </source>
</evidence>
<gene>
    <name evidence="3" type="ORF">DCP75_09645</name>
</gene>
<dbReference type="PANTHER" id="PTHR48101">
    <property type="entry name" value="METHYLMALONYL-COA MUTASE, MITOCHONDRIAL-RELATED"/>
    <property type="match status" value="1"/>
</dbReference>
<evidence type="ECO:0000256" key="1">
    <source>
        <dbReference type="ARBA" id="ARBA00023235"/>
    </source>
</evidence>
<dbReference type="Gene3D" id="3.20.20.240">
    <property type="entry name" value="Methylmalonyl-CoA mutase"/>
    <property type="match status" value="1"/>
</dbReference>
<evidence type="ECO:0000313" key="3">
    <source>
        <dbReference type="EMBL" id="HAN27961.1"/>
    </source>
</evidence>
<dbReference type="InterPro" id="IPR016176">
    <property type="entry name" value="Cbl-dep_enz_cat"/>
</dbReference>
<proteinExistence type="predicted"/>
<dbReference type="InterPro" id="IPR006099">
    <property type="entry name" value="MeMalonylCoA_mutase_a/b_cat"/>
</dbReference>